<dbReference type="PANTHER" id="PTHR37524">
    <property type="entry name" value="RIBOSOMAL RNA LARGE SUBUNIT METHYLTRANSFERASE M"/>
    <property type="match status" value="1"/>
</dbReference>
<dbReference type="Gene3D" id="3.40.50.150">
    <property type="entry name" value="Vaccinia Virus protein VP39"/>
    <property type="match status" value="1"/>
</dbReference>
<evidence type="ECO:0000256" key="1">
    <source>
        <dbReference type="SAM" id="MobiDB-lite"/>
    </source>
</evidence>
<evidence type="ECO:0000313" key="3">
    <source>
        <dbReference type="EMBL" id="AEE17524.1"/>
    </source>
</evidence>
<evidence type="ECO:0000313" key="4">
    <source>
        <dbReference type="Proteomes" id="UP000006546"/>
    </source>
</evidence>
<dbReference type="PANTHER" id="PTHR37524:SF2">
    <property type="entry name" value="RIBOSOMAL RNA METHYLTRANSFERASE FTSJ DOMAIN-CONTAINING PROTEIN"/>
    <property type="match status" value="1"/>
</dbReference>
<proteinExistence type="predicted"/>
<dbReference type="AlphaFoldDB" id="F4LK62"/>
<dbReference type="InterPro" id="IPR002877">
    <property type="entry name" value="RNA_MeTrfase_FtsJ_dom"/>
</dbReference>
<dbReference type="STRING" id="906968.Trebr_2109"/>
<dbReference type="RefSeq" id="WP_013759227.1">
    <property type="nucleotide sequence ID" value="NC_015500.1"/>
</dbReference>
<dbReference type="HOGENOM" id="CLU_051814_0_0_12"/>
<dbReference type="Proteomes" id="UP000006546">
    <property type="component" value="Chromosome"/>
</dbReference>
<organism evidence="3 4">
    <name type="scientific">Treponema brennaborense (strain DSM 12168 / CIP 105900 / DD5/3)</name>
    <dbReference type="NCBI Taxonomy" id="906968"/>
    <lineage>
        <taxon>Bacteria</taxon>
        <taxon>Pseudomonadati</taxon>
        <taxon>Spirochaetota</taxon>
        <taxon>Spirochaetia</taxon>
        <taxon>Spirochaetales</taxon>
        <taxon>Treponemataceae</taxon>
        <taxon>Treponema</taxon>
    </lineage>
</organism>
<dbReference type="GO" id="GO:0008168">
    <property type="term" value="F:methyltransferase activity"/>
    <property type="evidence" value="ECO:0007669"/>
    <property type="project" value="InterPro"/>
</dbReference>
<sequence>MSAERSPASTERQPVRGERKPMPNGAAAYLAFPEAAHLFTEELHNRFGVAESEIASFRRYGDLFVLPHALEKTPYWCRTALTEPFTFSFNSIGEAAAELKRIQRNWAPYGFTSFRRTALIQEKLPYVNMKPKTFPVKIPTSPIGVYMLTDDHTMLASARTTSFLPAGTLEFKEDHENPPSRAYLKLQEALTHVYSRFGVLPGEGSRCFDAGACPGGWTWVLRQLGCTVLAVDRAELAPKLMADPLVTFQKHDAFTLPPQEIGPFDWVCSDVICYPERLLEWVGKWLDSGMCRNMICTIKMQGAIDWRVVERFADIPDSTVLHLNYNKHELTWIHVDGADSRTENAI</sequence>
<reference evidence="4" key="1">
    <citation type="submission" date="2011-04" db="EMBL/GenBank/DDBJ databases">
        <title>The complete genome of Treponema brennaborense DSM 12168.</title>
        <authorList>
            <person name="Lucas S."/>
            <person name="Han J."/>
            <person name="Lapidus A."/>
            <person name="Bruce D."/>
            <person name="Goodwin L."/>
            <person name="Pitluck S."/>
            <person name="Peters L."/>
            <person name="Kyrpides N."/>
            <person name="Mavromatis K."/>
            <person name="Ivanova N."/>
            <person name="Mikhailova N."/>
            <person name="Pagani I."/>
            <person name="Teshima H."/>
            <person name="Detter J.C."/>
            <person name="Tapia R."/>
            <person name="Han C."/>
            <person name="Land M."/>
            <person name="Hauser L."/>
            <person name="Markowitz V."/>
            <person name="Cheng J.-F."/>
            <person name="Hugenholtz P."/>
            <person name="Woyke T."/>
            <person name="Wu D."/>
            <person name="Gronow S."/>
            <person name="Wellnitz S."/>
            <person name="Brambilla E."/>
            <person name="Klenk H.-P."/>
            <person name="Eisen J.A."/>
        </authorList>
    </citation>
    <scope>NUCLEOTIDE SEQUENCE [LARGE SCALE GENOMIC DNA]</scope>
    <source>
        <strain evidence="4">DSM 12168 / CIP 105900 / DD5/3</strain>
    </source>
</reference>
<gene>
    <name evidence="3" type="ordered locus">Trebr_2109</name>
</gene>
<dbReference type="SUPFAM" id="SSF53335">
    <property type="entry name" value="S-adenosyl-L-methionine-dependent methyltransferases"/>
    <property type="match status" value="1"/>
</dbReference>
<dbReference type="eggNOG" id="COG2933">
    <property type="taxonomic scope" value="Bacteria"/>
</dbReference>
<dbReference type="GO" id="GO:0032259">
    <property type="term" value="P:methylation"/>
    <property type="evidence" value="ECO:0007669"/>
    <property type="project" value="InterPro"/>
</dbReference>
<protein>
    <recommendedName>
        <fullName evidence="2">Ribosomal RNA methyltransferase FtsJ domain-containing protein</fullName>
    </recommendedName>
</protein>
<dbReference type="Pfam" id="PF01728">
    <property type="entry name" value="FtsJ"/>
    <property type="match status" value="1"/>
</dbReference>
<feature type="region of interest" description="Disordered" evidence="1">
    <location>
        <begin position="1"/>
        <end position="22"/>
    </location>
</feature>
<feature type="domain" description="Ribosomal RNA methyltransferase FtsJ" evidence="2">
    <location>
        <begin position="180"/>
        <end position="272"/>
    </location>
</feature>
<dbReference type="KEGG" id="tbe:Trebr_2109"/>
<name>F4LK62_TREBD</name>
<dbReference type="EMBL" id="CP002696">
    <property type="protein sequence ID" value="AEE17524.1"/>
    <property type="molecule type" value="Genomic_DNA"/>
</dbReference>
<accession>F4LK62</accession>
<keyword evidence="4" id="KW-1185">Reference proteome</keyword>
<dbReference type="InterPro" id="IPR029063">
    <property type="entry name" value="SAM-dependent_MTases_sf"/>
</dbReference>
<evidence type="ECO:0000259" key="2">
    <source>
        <dbReference type="Pfam" id="PF01728"/>
    </source>
</evidence>